<dbReference type="GO" id="GO:0005524">
    <property type="term" value="F:ATP binding"/>
    <property type="evidence" value="ECO:0007669"/>
    <property type="project" value="UniProtKB-KW"/>
</dbReference>
<feature type="domain" description="PAS" evidence="10">
    <location>
        <begin position="44"/>
        <end position="108"/>
    </location>
</feature>
<dbReference type="SMART" id="SM00911">
    <property type="entry name" value="HWE_HK"/>
    <property type="match status" value="1"/>
</dbReference>
<dbReference type="Gene3D" id="3.30.565.10">
    <property type="entry name" value="Histidine kinase-like ATPase, C-terminal domain"/>
    <property type="match status" value="1"/>
</dbReference>
<evidence type="ECO:0000256" key="9">
    <source>
        <dbReference type="SAM" id="MobiDB-lite"/>
    </source>
</evidence>
<keyword evidence="6" id="KW-0547">Nucleotide-binding</keyword>
<evidence type="ECO:0000313" key="11">
    <source>
        <dbReference type="EMBL" id="SCB36254.1"/>
    </source>
</evidence>
<keyword evidence="4" id="KW-0597">Phosphoprotein</keyword>
<evidence type="ECO:0000259" key="10">
    <source>
        <dbReference type="PROSITE" id="PS50112"/>
    </source>
</evidence>
<dbReference type="Pfam" id="PF00989">
    <property type="entry name" value="PAS"/>
    <property type="match status" value="1"/>
</dbReference>
<feature type="compositionally biased region" description="Polar residues" evidence="9">
    <location>
        <begin position="12"/>
        <end position="28"/>
    </location>
</feature>
<keyword evidence="7" id="KW-0418">Kinase</keyword>
<dbReference type="AlphaFoldDB" id="A0A1C3W946"/>
<evidence type="ECO:0000256" key="2">
    <source>
        <dbReference type="ARBA" id="ARBA00012438"/>
    </source>
</evidence>
<dbReference type="NCBIfam" id="TIGR00229">
    <property type="entry name" value="sensory_box"/>
    <property type="match status" value="1"/>
</dbReference>
<dbReference type="CDD" id="cd00130">
    <property type="entry name" value="PAS"/>
    <property type="match status" value="1"/>
</dbReference>
<evidence type="ECO:0000256" key="3">
    <source>
        <dbReference type="ARBA" id="ARBA00021740"/>
    </source>
</evidence>
<name>A0A1C3W946_9HYPH</name>
<gene>
    <name evidence="11" type="ORF">GA0061101_10939</name>
</gene>
<evidence type="ECO:0000256" key="4">
    <source>
        <dbReference type="ARBA" id="ARBA00022553"/>
    </source>
</evidence>
<protein>
    <recommendedName>
        <fullName evidence="3">Blue-light-activated histidine kinase</fullName>
        <ecNumber evidence="2">2.7.13.3</ecNumber>
    </recommendedName>
</protein>
<dbReference type="SUPFAM" id="SSF55785">
    <property type="entry name" value="PYP-like sensor domain (PAS domain)"/>
    <property type="match status" value="1"/>
</dbReference>
<dbReference type="Proteomes" id="UP000199205">
    <property type="component" value="Unassembled WGS sequence"/>
</dbReference>
<sequence length="361" mass="39602">MGEKDTLGATEPQANPDVTESSLATTGSGREAAQYSEPTTLVARAIFEHAPAAMLMVDQAGKIRHVNSAAEQLFGYTKETLVDEPIEILVPRDIRQRHERLRMDFMSHARSRPMAEGRRLTARKRDGTDVLVDIALSPISLETSETAVLVSILENPARERAEVAELFVNELTHRARNMFAIIGAISRQIAKNTASVADFQASLEQRLRCLSISYQVFEKEKWKAALINDLVRSQISFVVRQDTPQIEIAGPDVRLQPAPAEYLALAIHELATNAVKHGALTVPTGKVYIHWSVDEAAKLFQFHWAERNGPPVAPSERQGFGSVILKSIVPAACGGTADLAFTPIGMSWNLNAPSSILSHPE</sequence>
<evidence type="ECO:0000256" key="8">
    <source>
        <dbReference type="ARBA" id="ARBA00022840"/>
    </source>
</evidence>
<dbReference type="InterPro" id="IPR011102">
    <property type="entry name" value="Sig_transdc_His_kinase_HWE"/>
</dbReference>
<dbReference type="GO" id="GO:0004673">
    <property type="term" value="F:protein histidine kinase activity"/>
    <property type="evidence" value="ECO:0007669"/>
    <property type="project" value="UniProtKB-EC"/>
</dbReference>
<reference evidence="11 12" key="1">
    <citation type="submission" date="2016-08" db="EMBL/GenBank/DDBJ databases">
        <authorList>
            <person name="Seilhamer J.J."/>
        </authorList>
    </citation>
    <scope>NUCLEOTIDE SEQUENCE [LARGE SCALE GENOMIC DNA]</scope>
    <source>
        <strain evidence="11 12">P1-7</strain>
    </source>
</reference>
<evidence type="ECO:0000313" key="12">
    <source>
        <dbReference type="Proteomes" id="UP000199205"/>
    </source>
</evidence>
<keyword evidence="5" id="KW-0808">Transferase</keyword>
<dbReference type="SUPFAM" id="SSF55874">
    <property type="entry name" value="ATPase domain of HSP90 chaperone/DNA topoisomerase II/histidine kinase"/>
    <property type="match status" value="1"/>
</dbReference>
<dbReference type="SMART" id="SM00091">
    <property type="entry name" value="PAS"/>
    <property type="match status" value="1"/>
</dbReference>
<evidence type="ECO:0000256" key="1">
    <source>
        <dbReference type="ARBA" id="ARBA00000085"/>
    </source>
</evidence>
<evidence type="ECO:0000256" key="5">
    <source>
        <dbReference type="ARBA" id="ARBA00022679"/>
    </source>
</evidence>
<dbReference type="InterPro" id="IPR035965">
    <property type="entry name" value="PAS-like_dom_sf"/>
</dbReference>
<dbReference type="PROSITE" id="PS50112">
    <property type="entry name" value="PAS"/>
    <property type="match status" value="1"/>
</dbReference>
<keyword evidence="8" id="KW-0067">ATP-binding</keyword>
<dbReference type="Pfam" id="PF07536">
    <property type="entry name" value="HWE_HK"/>
    <property type="match status" value="1"/>
</dbReference>
<dbReference type="EC" id="2.7.13.3" evidence="2"/>
<organism evidence="11 12">
    <name type="scientific">Rhizobium lusitanum</name>
    <dbReference type="NCBI Taxonomy" id="293958"/>
    <lineage>
        <taxon>Bacteria</taxon>
        <taxon>Pseudomonadati</taxon>
        <taxon>Pseudomonadota</taxon>
        <taxon>Alphaproteobacteria</taxon>
        <taxon>Hyphomicrobiales</taxon>
        <taxon>Rhizobiaceae</taxon>
        <taxon>Rhizobium/Agrobacterium group</taxon>
        <taxon>Rhizobium</taxon>
    </lineage>
</organism>
<dbReference type="RefSeq" id="WP_092574558.1">
    <property type="nucleotide sequence ID" value="NZ_FMAF01000009.1"/>
</dbReference>
<feature type="region of interest" description="Disordered" evidence="9">
    <location>
        <begin position="1"/>
        <end position="35"/>
    </location>
</feature>
<comment type="catalytic activity">
    <reaction evidence="1">
        <text>ATP + protein L-histidine = ADP + protein N-phospho-L-histidine.</text>
        <dbReference type="EC" id="2.7.13.3"/>
    </reaction>
</comment>
<proteinExistence type="predicted"/>
<dbReference type="Gene3D" id="3.30.450.20">
    <property type="entry name" value="PAS domain"/>
    <property type="match status" value="1"/>
</dbReference>
<dbReference type="InterPro" id="IPR000014">
    <property type="entry name" value="PAS"/>
</dbReference>
<dbReference type="PANTHER" id="PTHR41523">
    <property type="entry name" value="TWO-COMPONENT SYSTEM SENSOR PROTEIN"/>
    <property type="match status" value="1"/>
</dbReference>
<dbReference type="GO" id="GO:0006355">
    <property type="term" value="P:regulation of DNA-templated transcription"/>
    <property type="evidence" value="ECO:0007669"/>
    <property type="project" value="InterPro"/>
</dbReference>
<accession>A0A1C3W946</accession>
<evidence type="ECO:0000256" key="7">
    <source>
        <dbReference type="ARBA" id="ARBA00022777"/>
    </source>
</evidence>
<dbReference type="InterPro" id="IPR036890">
    <property type="entry name" value="HATPase_C_sf"/>
</dbReference>
<dbReference type="InterPro" id="IPR013767">
    <property type="entry name" value="PAS_fold"/>
</dbReference>
<evidence type="ECO:0000256" key="6">
    <source>
        <dbReference type="ARBA" id="ARBA00022741"/>
    </source>
</evidence>
<dbReference type="EMBL" id="FMAF01000009">
    <property type="protein sequence ID" value="SCB36254.1"/>
    <property type="molecule type" value="Genomic_DNA"/>
</dbReference>
<dbReference type="PANTHER" id="PTHR41523:SF7">
    <property type="entry name" value="HISTIDINE KINASE"/>
    <property type="match status" value="1"/>
</dbReference>